<dbReference type="SUPFAM" id="SSF50129">
    <property type="entry name" value="GroES-like"/>
    <property type="match status" value="1"/>
</dbReference>
<proteinExistence type="predicted"/>
<dbReference type="Gene3D" id="3.90.180.10">
    <property type="entry name" value="Medium-chain alcohol dehydrogenases, catalytic domain"/>
    <property type="match status" value="1"/>
</dbReference>
<dbReference type="InterPro" id="IPR013154">
    <property type="entry name" value="ADH-like_N"/>
</dbReference>
<evidence type="ECO:0000313" key="3">
    <source>
        <dbReference type="Proteomes" id="UP001320831"/>
    </source>
</evidence>
<sequence>MKQTMLAVTRETYGGPDVMCLSRVDRPIPKADQVLVEVEATSVNPFDWHQLTGRPWLVRLPALFKPSVRILGADIAGTVVAVGDQIQDFKPGEAVFGDINFGAFAQFAIAQPHMLARRPDGVTVEDAGVVGIAGLTALQAVRDWGRVQAGEKVLINGASGGVGAYAVQIAIAFGAEVTGVCSAANTALVRRLGADRVIDYKSTDFATEQVRYDVVIDLVANRGPRAIGRILADNGRWVLVALNIPRFLVSSLFGRWLLGGSNKTTTFKIAEIRQDDLATLARMLAEGQIRSVIDRSFSLEDVPKAMSYLATKRAKGKVAIRLE</sequence>
<dbReference type="InterPro" id="IPR052733">
    <property type="entry name" value="Chloroplast_QOR"/>
</dbReference>
<evidence type="ECO:0000259" key="1">
    <source>
        <dbReference type="SMART" id="SM00829"/>
    </source>
</evidence>
<dbReference type="InterPro" id="IPR020843">
    <property type="entry name" value="ER"/>
</dbReference>
<keyword evidence="3" id="KW-1185">Reference proteome</keyword>
<dbReference type="Pfam" id="PF08240">
    <property type="entry name" value="ADH_N"/>
    <property type="match status" value="1"/>
</dbReference>
<dbReference type="PANTHER" id="PTHR44013:SF1">
    <property type="entry name" value="ZINC-TYPE ALCOHOL DEHYDROGENASE-LIKE PROTEIN C16A3.02C"/>
    <property type="match status" value="1"/>
</dbReference>
<evidence type="ECO:0000313" key="2">
    <source>
        <dbReference type="EMBL" id="MCT7376342.1"/>
    </source>
</evidence>
<comment type="caution">
    <text evidence="2">The sequence shown here is derived from an EMBL/GenBank/DDBJ whole genome shotgun (WGS) entry which is preliminary data.</text>
</comment>
<reference evidence="2 3" key="1">
    <citation type="submission" date="2022-09" db="EMBL/GenBank/DDBJ databases">
        <title>Chelativorans salina sp. nov., a novel slightly halophilic bacterium isolated from a saline lake sediment enrichment.</title>
        <authorList>
            <person name="Gao L."/>
            <person name="Fang B.-Z."/>
            <person name="Li W.-J."/>
        </authorList>
    </citation>
    <scope>NUCLEOTIDE SEQUENCE [LARGE SCALE GENOMIC DNA]</scope>
    <source>
        <strain evidence="2 3">EGI FJ00035</strain>
    </source>
</reference>
<gene>
    <name evidence="2" type="ORF">N5A92_14990</name>
</gene>
<dbReference type="InterPro" id="IPR011032">
    <property type="entry name" value="GroES-like_sf"/>
</dbReference>
<dbReference type="PANTHER" id="PTHR44013">
    <property type="entry name" value="ZINC-TYPE ALCOHOL DEHYDROGENASE-LIKE PROTEIN C16A3.02C"/>
    <property type="match status" value="1"/>
</dbReference>
<feature type="domain" description="Enoyl reductase (ER)" evidence="1">
    <location>
        <begin position="14"/>
        <end position="320"/>
    </location>
</feature>
<organism evidence="2 3">
    <name type="scientific">Chelativorans salis</name>
    <dbReference type="NCBI Taxonomy" id="2978478"/>
    <lineage>
        <taxon>Bacteria</taxon>
        <taxon>Pseudomonadati</taxon>
        <taxon>Pseudomonadota</taxon>
        <taxon>Alphaproteobacteria</taxon>
        <taxon>Hyphomicrobiales</taxon>
        <taxon>Phyllobacteriaceae</taxon>
        <taxon>Chelativorans</taxon>
    </lineage>
</organism>
<dbReference type="InterPro" id="IPR036291">
    <property type="entry name" value="NAD(P)-bd_dom_sf"/>
</dbReference>
<dbReference type="SMART" id="SM00829">
    <property type="entry name" value="PKS_ER"/>
    <property type="match status" value="1"/>
</dbReference>
<dbReference type="CDD" id="cd08267">
    <property type="entry name" value="MDR1"/>
    <property type="match status" value="1"/>
</dbReference>
<name>A0ABT2LP61_9HYPH</name>
<dbReference type="Pfam" id="PF13602">
    <property type="entry name" value="ADH_zinc_N_2"/>
    <property type="match status" value="1"/>
</dbReference>
<dbReference type="EMBL" id="JAOCZP010000004">
    <property type="protein sequence ID" value="MCT7376342.1"/>
    <property type="molecule type" value="Genomic_DNA"/>
</dbReference>
<protein>
    <submittedName>
        <fullName evidence="2">NAD(P)-dependent alcohol dehydrogenase</fullName>
    </submittedName>
</protein>
<dbReference type="SUPFAM" id="SSF51735">
    <property type="entry name" value="NAD(P)-binding Rossmann-fold domains"/>
    <property type="match status" value="1"/>
</dbReference>
<accession>A0ABT2LP61</accession>
<dbReference type="Gene3D" id="3.40.50.720">
    <property type="entry name" value="NAD(P)-binding Rossmann-like Domain"/>
    <property type="match status" value="1"/>
</dbReference>
<dbReference type="RefSeq" id="WP_260904164.1">
    <property type="nucleotide sequence ID" value="NZ_JAOCZP010000004.1"/>
</dbReference>
<dbReference type="Proteomes" id="UP001320831">
    <property type="component" value="Unassembled WGS sequence"/>
</dbReference>